<evidence type="ECO:0000256" key="3">
    <source>
        <dbReference type="ARBA" id="ARBA00022896"/>
    </source>
</evidence>
<accession>A0ABD0JDM7</accession>
<feature type="compositionally biased region" description="Basic and acidic residues" evidence="7">
    <location>
        <begin position="7"/>
        <end position="17"/>
    </location>
</feature>
<dbReference type="PANTHER" id="PTHR10869">
    <property type="entry name" value="PROLYL 4-HYDROXYLASE ALPHA SUBUNIT"/>
    <property type="match status" value="1"/>
</dbReference>
<feature type="domain" description="Fe2OG dioxygenase" evidence="8">
    <location>
        <begin position="141"/>
        <end position="256"/>
    </location>
</feature>
<dbReference type="PANTHER" id="PTHR10869:SF236">
    <property type="entry name" value="PROLYL 4-HYDROXYLASE ALPHA SUBUNIT DOMAIN-CONTAINING PROTEIN"/>
    <property type="match status" value="1"/>
</dbReference>
<comment type="cofactor">
    <cofactor evidence="1">
        <name>L-ascorbate</name>
        <dbReference type="ChEBI" id="CHEBI:38290"/>
    </cofactor>
</comment>
<dbReference type="AlphaFoldDB" id="A0ABD0JDM7"/>
<sequence>MASEFSPLHEAEADDKGQINFSEGELKSIPVPPQTDEEMCIRRSEILDFGDEGFLLHNVLSSTECQHFISEGEKAGFEKIHGARNNYRSNLRITFDSALLSDLLWKRIRPWLSDIIIDGEPTSLHVHGVKFLMQGHWQPLGLNSVWRLCRYTPGGHFAPHFDGHFVRSSQERSLQTFMLYINGDFEGGSTNFIDEHQTLYQDEEGKYCAEEKNILCRLQPEPGLAIIFNHHRLHEGQKLKTGVKYILRTDIMFRNITQASRSDSEEKALQLVQEAERKEASGECMEAAELYRKAFKLSPELAAAYGN</sequence>
<keyword evidence="2" id="KW-0479">Metal-binding</keyword>
<proteinExistence type="predicted"/>
<dbReference type="SMART" id="SM00702">
    <property type="entry name" value="P4Hc"/>
    <property type="match status" value="1"/>
</dbReference>
<comment type="caution">
    <text evidence="9">The sequence shown here is derived from an EMBL/GenBank/DDBJ whole genome shotgun (WGS) entry which is preliminary data.</text>
</comment>
<organism evidence="9 10">
    <name type="scientific">Batillaria attramentaria</name>
    <dbReference type="NCBI Taxonomy" id="370345"/>
    <lineage>
        <taxon>Eukaryota</taxon>
        <taxon>Metazoa</taxon>
        <taxon>Spiralia</taxon>
        <taxon>Lophotrochozoa</taxon>
        <taxon>Mollusca</taxon>
        <taxon>Gastropoda</taxon>
        <taxon>Caenogastropoda</taxon>
        <taxon>Sorbeoconcha</taxon>
        <taxon>Cerithioidea</taxon>
        <taxon>Batillariidae</taxon>
        <taxon>Batillaria</taxon>
    </lineage>
</organism>
<dbReference type="InterPro" id="IPR045054">
    <property type="entry name" value="P4HA-like"/>
</dbReference>
<evidence type="ECO:0000259" key="8">
    <source>
        <dbReference type="PROSITE" id="PS51471"/>
    </source>
</evidence>
<dbReference type="Pfam" id="PF13640">
    <property type="entry name" value="2OG-FeII_Oxy_3"/>
    <property type="match status" value="1"/>
</dbReference>
<evidence type="ECO:0000313" key="10">
    <source>
        <dbReference type="Proteomes" id="UP001519460"/>
    </source>
</evidence>
<dbReference type="GO" id="GO:0046872">
    <property type="term" value="F:metal ion binding"/>
    <property type="evidence" value="ECO:0007669"/>
    <property type="project" value="UniProtKB-KW"/>
</dbReference>
<dbReference type="InterPro" id="IPR005123">
    <property type="entry name" value="Oxoglu/Fe-dep_dioxygenase_dom"/>
</dbReference>
<evidence type="ECO:0000256" key="1">
    <source>
        <dbReference type="ARBA" id="ARBA00001961"/>
    </source>
</evidence>
<evidence type="ECO:0000256" key="2">
    <source>
        <dbReference type="ARBA" id="ARBA00022723"/>
    </source>
</evidence>
<keyword evidence="4" id="KW-0223">Dioxygenase</keyword>
<gene>
    <name evidence="9" type="ORF">BaRGS_00035858</name>
</gene>
<keyword evidence="3" id="KW-0847">Vitamin C</keyword>
<evidence type="ECO:0000256" key="6">
    <source>
        <dbReference type="ARBA" id="ARBA00023004"/>
    </source>
</evidence>
<feature type="region of interest" description="Disordered" evidence="7">
    <location>
        <begin position="1"/>
        <end position="32"/>
    </location>
</feature>
<reference evidence="9 10" key="1">
    <citation type="journal article" date="2023" name="Sci. Data">
        <title>Genome assembly of the Korean intertidal mud-creeper Batillaria attramentaria.</title>
        <authorList>
            <person name="Patra A.K."/>
            <person name="Ho P.T."/>
            <person name="Jun S."/>
            <person name="Lee S.J."/>
            <person name="Kim Y."/>
            <person name="Won Y.J."/>
        </authorList>
    </citation>
    <scope>NUCLEOTIDE SEQUENCE [LARGE SCALE GENOMIC DNA]</scope>
    <source>
        <strain evidence="9">Wonlab-2016</strain>
    </source>
</reference>
<dbReference type="EMBL" id="JACVVK020000490">
    <property type="protein sequence ID" value="KAK7471519.1"/>
    <property type="molecule type" value="Genomic_DNA"/>
</dbReference>
<evidence type="ECO:0000313" key="9">
    <source>
        <dbReference type="EMBL" id="KAK7471519.1"/>
    </source>
</evidence>
<dbReference type="GO" id="GO:0031418">
    <property type="term" value="F:L-ascorbic acid binding"/>
    <property type="evidence" value="ECO:0007669"/>
    <property type="project" value="UniProtKB-KW"/>
</dbReference>
<evidence type="ECO:0000256" key="5">
    <source>
        <dbReference type="ARBA" id="ARBA00023002"/>
    </source>
</evidence>
<keyword evidence="5" id="KW-0560">Oxidoreductase</keyword>
<name>A0ABD0JDM7_9CAEN</name>
<dbReference type="Proteomes" id="UP001519460">
    <property type="component" value="Unassembled WGS sequence"/>
</dbReference>
<dbReference type="PROSITE" id="PS51471">
    <property type="entry name" value="FE2OG_OXY"/>
    <property type="match status" value="1"/>
</dbReference>
<keyword evidence="6" id="KW-0408">Iron</keyword>
<dbReference type="InterPro" id="IPR006620">
    <property type="entry name" value="Pro_4_hyd_alph"/>
</dbReference>
<dbReference type="InterPro" id="IPR044862">
    <property type="entry name" value="Pro_4_hyd_alph_FE2OG_OXY"/>
</dbReference>
<dbReference type="GO" id="GO:0051213">
    <property type="term" value="F:dioxygenase activity"/>
    <property type="evidence" value="ECO:0007669"/>
    <property type="project" value="UniProtKB-KW"/>
</dbReference>
<evidence type="ECO:0000256" key="7">
    <source>
        <dbReference type="SAM" id="MobiDB-lite"/>
    </source>
</evidence>
<keyword evidence="10" id="KW-1185">Reference proteome</keyword>
<protein>
    <recommendedName>
        <fullName evidence="8">Fe2OG dioxygenase domain-containing protein</fullName>
    </recommendedName>
</protein>
<evidence type="ECO:0000256" key="4">
    <source>
        <dbReference type="ARBA" id="ARBA00022964"/>
    </source>
</evidence>
<dbReference type="Gene3D" id="2.60.120.620">
    <property type="entry name" value="q2cbj1_9rhob like domain"/>
    <property type="match status" value="1"/>
</dbReference>